<dbReference type="InterPro" id="IPR027414">
    <property type="entry name" value="GH95_N_dom"/>
</dbReference>
<evidence type="ECO:0000313" key="5">
    <source>
        <dbReference type="Proteomes" id="UP001165405"/>
    </source>
</evidence>
<evidence type="ECO:0000313" key="4">
    <source>
        <dbReference type="EMBL" id="MCF4121340.1"/>
    </source>
</evidence>
<dbReference type="Pfam" id="PF14498">
    <property type="entry name" value="Glyco_hyd_65N_2"/>
    <property type="match status" value="1"/>
</dbReference>
<feature type="domain" description="Glycosyl hydrolase family 95 catalytic" evidence="3">
    <location>
        <begin position="278"/>
        <end position="671"/>
    </location>
</feature>
<dbReference type="Pfam" id="PF22124">
    <property type="entry name" value="Glyco_hydro_95_cat"/>
    <property type="match status" value="1"/>
</dbReference>
<dbReference type="PANTHER" id="PTHR31084:SF0">
    <property type="entry name" value="ALPHA-L-FUCOSIDASE 2"/>
    <property type="match status" value="1"/>
</dbReference>
<feature type="domain" description="Glycosyl hydrolase family 95 N-terminal" evidence="1">
    <location>
        <begin position="12"/>
        <end position="248"/>
    </location>
</feature>
<proteinExistence type="predicted"/>
<evidence type="ECO:0000259" key="1">
    <source>
        <dbReference type="Pfam" id="PF14498"/>
    </source>
</evidence>
<dbReference type="EMBL" id="JAKGSG010000029">
    <property type="protein sequence ID" value="MCF4121340.1"/>
    <property type="molecule type" value="Genomic_DNA"/>
</dbReference>
<dbReference type="InterPro" id="IPR016518">
    <property type="entry name" value="Alpha-L-fucosidase"/>
</dbReference>
<keyword evidence="5" id="KW-1185">Reference proteome</keyword>
<evidence type="ECO:0000259" key="2">
    <source>
        <dbReference type="Pfam" id="PF21307"/>
    </source>
</evidence>
<dbReference type="GO" id="GO:0004560">
    <property type="term" value="F:alpha-L-fucosidase activity"/>
    <property type="evidence" value="ECO:0007669"/>
    <property type="project" value="InterPro"/>
</dbReference>
<keyword evidence="4" id="KW-0378">Hydrolase</keyword>
<dbReference type="InterPro" id="IPR008928">
    <property type="entry name" value="6-hairpin_glycosidase_sf"/>
</dbReference>
<name>A0AA41QEI8_9MICO</name>
<dbReference type="Gene3D" id="1.50.10.10">
    <property type="match status" value="1"/>
</dbReference>
<dbReference type="AlphaFoldDB" id="A0AA41QEI8"/>
<accession>A0AA41QEI8</accession>
<dbReference type="PANTHER" id="PTHR31084">
    <property type="entry name" value="ALPHA-L-FUCOSIDASE 2"/>
    <property type="match status" value="1"/>
</dbReference>
<gene>
    <name evidence="4" type="ORF">L1785_10130</name>
</gene>
<protein>
    <submittedName>
        <fullName evidence="4">Glycoside hydrolase family 95 protein</fullName>
    </submittedName>
</protein>
<sequence>MPPELQSDARVITLERPADVFTEAFLLGNGSLGVTVHGRPGVEEFDLNLDTVWSGGPQGTPRRDVRPETVADLRAAVAAGDHARADRLARELQAESWTEAYQPLGRLRWRWGQDGEPASYRRQLDLASATTRIDAGAESMEAYVSAPDGVLVAVAHGAGEPLVIDVEFDSPHPVDVTSFSSGGVDWLVAVGRAPSRALPNYVAAADAVEYDRAAPGADGTVDAGMGWAVAAAVTSDRRLVATAVSGFRGARERPSADLEALAEEATARVRAALGREPAELRRRHVEDYAALFDRVQLDLSASGTPQATAAERYFDLGRYLLISSSRPGTQAANLQGIWNVDVRPGWSSNYTTNINVEMNYWAAETTALPEMHEPLFDLARDLADAGRSVAAAVYGAEGATTHHNTDIWRFTSPVQGEPQWSNWQFGLAWIAAHLGDRLDFRWSDEFARSVALPVTRAVVEFALDQLVEDAEGKLVVSPSTSPEHPFVAGGELGTVTAGSTLDQELASQALDRYVRLVERLDDSDDLADRCRRALARLRLPAIDDGGRLREWAPPLLPSELDHRHLSHLYGAYPGSRITETATPAEFEAVRRALAYRLEHGGGYTGWSQAWVLCLAARLRDAELAERSIGILVDELSSASLLDLHPHGAWPGGMIFQIDGNLGAVAGMAELLVQSHDGALSLLPTLPASWHAGAASGLRARGGRTVDLEWASGVLASARIHTATDGDLVIEADAGLRPSVVDSAGAAIEAEVAAPAPRGRARWSWPAVAGRTYAIKVG</sequence>
<dbReference type="GO" id="GO:0005975">
    <property type="term" value="P:carbohydrate metabolic process"/>
    <property type="evidence" value="ECO:0007669"/>
    <property type="project" value="InterPro"/>
</dbReference>
<dbReference type="InterPro" id="IPR049053">
    <property type="entry name" value="AFCA-like_C"/>
</dbReference>
<organism evidence="4 5">
    <name type="scientific">Antribacter soli</name>
    <dbReference type="NCBI Taxonomy" id="2910976"/>
    <lineage>
        <taxon>Bacteria</taxon>
        <taxon>Bacillati</taxon>
        <taxon>Actinomycetota</taxon>
        <taxon>Actinomycetes</taxon>
        <taxon>Micrococcales</taxon>
        <taxon>Promicromonosporaceae</taxon>
        <taxon>Antribacter</taxon>
    </lineage>
</organism>
<feature type="domain" description="Alpha fucosidase A-like C-terminal" evidence="2">
    <location>
        <begin position="673"/>
        <end position="774"/>
    </location>
</feature>
<dbReference type="SUPFAM" id="SSF48208">
    <property type="entry name" value="Six-hairpin glycosidases"/>
    <property type="match status" value="1"/>
</dbReference>
<dbReference type="RefSeq" id="WP_236089138.1">
    <property type="nucleotide sequence ID" value="NZ_JAKGSG010000029.1"/>
</dbReference>
<dbReference type="InterPro" id="IPR012341">
    <property type="entry name" value="6hp_glycosidase-like_sf"/>
</dbReference>
<comment type="caution">
    <text evidence="4">The sequence shown here is derived from an EMBL/GenBank/DDBJ whole genome shotgun (WGS) entry which is preliminary data.</text>
</comment>
<evidence type="ECO:0000259" key="3">
    <source>
        <dbReference type="Pfam" id="PF22124"/>
    </source>
</evidence>
<dbReference type="Proteomes" id="UP001165405">
    <property type="component" value="Unassembled WGS sequence"/>
</dbReference>
<dbReference type="InterPro" id="IPR054363">
    <property type="entry name" value="GH95_cat"/>
</dbReference>
<reference evidence="4" key="1">
    <citation type="submission" date="2022-01" db="EMBL/GenBank/DDBJ databases">
        <title>Antribacter sp. nov., isolated from Guizhou of China.</title>
        <authorList>
            <person name="Chengliang C."/>
            <person name="Ya Z."/>
        </authorList>
    </citation>
    <scope>NUCLEOTIDE SEQUENCE</scope>
    <source>
        <strain evidence="4">KLBMP 9083</strain>
    </source>
</reference>
<dbReference type="PIRSF" id="PIRSF007663">
    <property type="entry name" value="UCP007663"/>
    <property type="match status" value="1"/>
</dbReference>
<dbReference type="Pfam" id="PF21307">
    <property type="entry name" value="Glyco_hydro_95_C"/>
    <property type="match status" value="1"/>
</dbReference>